<dbReference type="InterPro" id="IPR050595">
    <property type="entry name" value="Bact_response_regulator"/>
</dbReference>
<reference evidence="4" key="1">
    <citation type="submission" date="2021-05" db="EMBL/GenBank/DDBJ databases">
        <authorList>
            <person name="Pietrasiak N."/>
            <person name="Ward R."/>
            <person name="Stajich J.E."/>
            <person name="Kurbessoian T."/>
        </authorList>
    </citation>
    <scope>NUCLEOTIDE SEQUENCE</scope>
    <source>
        <strain evidence="4">GSE-TBD4-15B</strain>
    </source>
</reference>
<accession>A0A951U5F3</accession>
<gene>
    <name evidence="4" type="ORF">KME07_08350</name>
</gene>
<dbReference type="PANTHER" id="PTHR44591">
    <property type="entry name" value="STRESS RESPONSE REGULATOR PROTEIN 1"/>
    <property type="match status" value="1"/>
</dbReference>
<dbReference type="SMART" id="SM00448">
    <property type="entry name" value="REC"/>
    <property type="match status" value="1"/>
</dbReference>
<dbReference type="Pfam" id="PF00072">
    <property type="entry name" value="Response_reg"/>
    <property type="match status" value="1"/>
</dbReference>
<evidence type="ECO:0000313" key="5">
    <source>
        <dbReference type="Proteomes" id="UP000707356"/>
    </source>
</evidence>
<keyword evidence="1" id="KW-0597">Phosphoprotein</keyword>
<dbReference type="GO" id="GO:0000160">
    <property type="term" value="P:phosphorelay signal transduction system"/>
    <property type="evidence" value="ECO:0007669"/>
    <property type="project" value="InterPro"/>
</dbReference>
<evidence type="ECO:0000256" key="2">
    <source>
        <dbReference type="PROSITE-ProRule" id="PRU00169"/>
    </source>
</evidence>
<dbReference type="EMBL" id="JAHHHV010000043">
    <property type="protein sequence ID" value="MBW4465437.1"/>
    <property type="molecule type" value="Genomic_DNA"/>
</dbReference>
<protein>
    <submittedName>
        <fullName evidence="4">Response regulator</fullName>
    </submittedName>
</protein>
<evidence type="ECO:0000259" key="3">
    <source>
        <dbReference type="PROSITE" id="PS50110"/>
    </source>
</evidence>
<dbReference type="InterPro" id="IPR011006">
    <property type="entry name" value="CheY-like_superfamily"/>
</dbReference>
<proteinExistence type="predicted"/>
<dbReference type="InterPro" id="IPR001789">
    <property type="entry name" value="Sig_transdc_resp-reg_receiver"/>
</dbReference>
<reference evidence="4" key="2">
    <citation type="journal article" date="2022" name="Microbiol. Resour. Announc.">
        <title>Metagenome Sequencing to Explore Phylogenomics of Terrestrial Cyanobacteria.</title>
        <authorList>
            <person name="Ward R.D."/>
            <person name="Stajich J.E."/>
            <person name="Johansen J.R."/>
            <person name="Huntemann M."/>
            <person name="Clum A."/>
            <person name="Foster B."/>
            <person name="Foster B."/>
            <person name="Roux S."/>
            <person name="Palaniappan K."/>
            <person name="Varghese N."/>
            <person name="Mukherjee S."/>
            <person name="Reddy T.B.K."/>
            <person name="Daum C."/>
            <person name="Copeland A."/>
            <person name="Chen I.A."/>
            <person name="Ivanova N.N."/>
            <person name="Kyrpides N.C."/>
            <person name="Shapiro N."/>
            <person name="Eloe-Fadrosh E.A."/>
            <person name="Pietrasiak N."/>
        </authorList>
    </citation>
    <scope>NUCLEOTIDE SEQUENCE</scope>
    <source>
        <strain evidence="4">GSE-TBD4-15B</strain>
    </source>
</reference>
<evidence type="ECO:0000256" key="1">
    <source>
        <dbReference type="ARBA" id="ARBA00022553"/>
    </source>
</evidence>
<dbReference type="Gene3D" id="3.40.50.2300">
    <property type="match status" value="1"/>
</dbReference>
<dbReference type="PANTHER" id="PTHR44591:SF3">
    <property type="entry name" value="RESPONSE REGULATORY DOMAIN-CONTAINING PROTEIN"/>
    <property type="match status" value="1"/>
</dbReference>
<feature type="domain" description="Response regulatory" evidence="3">
    <location>
        <begin position="2"/>
        <end position="119"/>
    </location>
</feature>
<dbReference type="CDD" id="cd00156">
    <property type="entry name" value="REC"/>
    <property type="match status" value="1"/>
</dbReference>
<comment type="caution">
    <text evidence="2">Lacks conserved residue(s) required for the propagation of feature annotation.</text>
</comment>
<sequence length="149" mass="16567">MDILTVDNDCDTRELYKIVFEDYGANVVTAGSVIAGMEALDSQAFDAVICEIRFAGESVYPLIQKLRFMDQISGRTTPILVTSTCPSAELTRHLTVKVEAYLLKPIALSHLVEAVWNTVFWSKITHPSGILELGYKSKSEQEWALLNIA</sequence>
<comment type="caution">
    <text evidence="4">The sequence shown here is derived from an EMBL/GenBank/DDBJ whole genome shotgun (WGS) entry which is preliminary data.</text>
</comment>
<dbReference type="PROSITE" id="PS50110">
    <property type="entry name" value="RESPONSE_REGULATORY"/>
    <property type="match status" value="1"/>
</dbReference>
<dbReference type="SUPFAM" id="SSF52172">
    <property type="entry name" value="CheY-like"/>
    <property type="match status" value="1"/>
</dbReference>
<name>A0A951U5F3_9CYAN</name>
<dbReference type="Proteomes" id="UP000707356">
    <property type="component" value="Unassembled WGS sequence"/>
</dbReference>
<dbReference type="AlphaFoldDB" id="A0A951U5F3"/>
<evidence type="ECO:0000313" key="4">
    <source>
        <dbReference type="EMBL" id="MBW4465437.1"/>
    </source>
</evidence>
<organism evidence="4 5">
    <name type="scientific">Pegethrix bostrychoides GSE-TBD4-15B</name>
    <dbReference type="NCBI Taxonomy" id="2839662"/>
    <lineage>
        <taxon>Bacteria</taxon>
        <taxon>Bacillati</taxon>
        <taxon>Cyanobacteriota</taxon>
        <taxon>Cyanophyceae</taxon>
        <taxon>Oculatellales</taxon>
        <taxon>Oculatellaceae</taxon>
        <taxon>Pegethrix</taxon>
    </lineage>
</organism>